<dbReference type="Proteomes" id="UP000199112">
    <property type="component" value="Unassembled WGS sequence"/>
</dbReference>
<organism evidence="1 2">
    <name type="scientific">Natronorubrum sediminis</name>
    <dbReference type="NCBI Taxonomy" id="640943"/>
    <lineage>
        <taxon>Archaea</taxon>
        <taxon>Methanobacteriati</taxon>
        <taxon>Methanobacteriota</taxon>
        <taxon>Stenosarchaea group</taxon>
        <taxon>Halobacteria</taxon>
        <taxon>Halobacteriales</taxon>
        <taxon>Natrialbaceae</taxon>
        <taxon>Natronorubrum</taxon>
    </lineage>
</organism>
<keyword evidence="2" id="KW-1185">Reference proteome</keyword>
<dbReference type="RefSeq" id="WP_090507926.1">
    <property type="nucleotide sequence ID" value="NZ_FNWL01000004.1"/>
</dbReference>
<sequence>MTYQFECSTGPCQFLIRSSSADEVERLVRAHVRMTHNGRIDPADLEREVERIEAA</sequence>
<proteinExistence type="predicted"/>
<dbReference type="AlphaFoldDB" id="A0A1H6G2T4"/>
<dbReference type="EMBL" id="FNWL01000004">
    <property type="protein sequence ID" value="SEH17411.1"/>
    <property type="molecule type" value="Genomic_DNA"/>
</dbReference>
<dbReference type="InterPro" id="IPR009409">
    <property type="entry name" value="DUF1059"/>
</dbReference>
<accession>A0A1H6G2T4</accession>
<dbReference type="Pfam" id="PF06348">
    <property type="entry name" value="DUF1059"/>
    <property type="match status" value="1"/>
</dbReference>
<gene>
    <name evidence="1" type="ORF">SAMN04487967_3156</name>
</gene>
<dbReference type="OrthoDB" id="9023at2157"/>
<evidence type="ECO:0000313" key="2">
    <source>
        <dbReference type="Proteomes" id="UP000199112"/>
    </source>
</evidence>
<reference evidence="2" key="1">
    <citation type="submission" date="2016-10" db="EMBL/GenBank/DDBJ databases">
        <authorList>
            <person name="Varghese N."/>
            <person name="Submissions S."/>
        </authorList>
    </citation>
    <scope>NUCLEOTIDE SEQUENCE [LARGE SCALE GENOMIC DNA]</scope>
    <source>
        <strain evidence="2">CGMCC 1.8981</strain>
    </source>
</reference>
<evidence type="ECO:0000313" key="1">
    <source>
        <dbReference type="EMBL" id="SEH17411.1"/>
    </source>
</evidence>
<evidence type="ECO:0008006" key="3">
    <source>
        <dbReference type="Google" id="ProtNLM"/>
    </source>
</evidence>
<name>A0A1H6G2T4_9EURY</name>
<protein>
    <recommendedName>
        <fullName evidence="3">Small metal-binding protein</fullName>
    </recommendedName>
</protein>